<reference evidence="2 3" key="1">
    <citation type="submission" date="2016-04" db="EMBL/GenBank/DDBJ databases">
        <title>Complete genome sequence of Bacillus oceanisediminis strain 2691.</title>
        <authorList>
            <person name="Jeong H."/>
            <person name="Kim H.J."/>
            <person name="Lee D.-W."/>
        </authorList>
    </citation>
    <scope>NUCLEOTIDE SEQUENCE [LARGE SCALE GENOMIC DNA]</scope>
    <source>
        <strain evidence="2 3">2691</strain>
    </source>
</reference>
<dbReference type="RefSeq" id="WP_019383448.1">
    <property type="nucleotide sequence ID" value="NZ_CP015506.1"/>
</dbReference>
<organism evidence="2 3">
    <name type="scientific">Cytobacillus oceanisediminis 2691</name>
    <dbReference type="NCBI Taxonomy" id="1196031"/>
    <lineage>
        <taxon>Bacteria</taxon>
        <taxon>Bacillati</taxon>
        <taxon>Bacillota</taxon>
        <taxon>Bacilli</taxon>
        <taxon>Bacillales</taxon>
        <taxon>Bacillaceae</taxon>
        <taxon>Cytobacillus</taxon>
    </lineage>
</organism>
<dbReference type="InterPro" id="IPR013325">
    <property type="entry name" value="RNA_pol_sigma_r2"/>
</dbReference>
<dbReference type="SUPFAM" id="SSF88946">
    <property type="entry name" value="Sigma2 domain of RNA polymerase sigma factors"/>
    <property type="match status" value="1"/>
</dbReference>
<evidence type="ECO:0000259" key="1">
    <source>
        <dbReference type="Pfam" id="PF04542"/>
    </source>
</evidence>
<gene>
    <name evidence="2" type="ORF">A361_14660</name>
</gene>
<protein>
    <submittedName>
        <fullName evidence="2">RNA polymerase subunit sigma-24</fullName>
    </submittedName>
</protein>
<dbReference type="eggNOG" id="COG1595">
    <property type="taxonomic scope" value="Bacteria"/>
</dbReference>
<dbReference type="Gene3D" id="1.10.10.10">
    <property type="entry name" value="Winged helix-like DNA-binding domain superfamily/Winged helix DNA-binding domain"/>
    <property type="match status" value="1"/>
</dbReference>
<evidence type="ECO:0000313" key="3">
    <source>
        <dbReference type="Proteomes" id="UP000077856"/>
    </source>
</evidence>
<dbReference type="NCBIfam" id="TIGR02937">
    <property type="entry name" value="sigma70-ECF"/>
    <property type="match status" value="1"/>
</dbReference>
<dbReference type="GO" id="GO:0006352">
    <property type="term" value="P:DNA-templated transcription initiation"/>
    <property type="evidence" value="ECO:0007669"/>
    <property type="project" value="InterPro"/>
</dbReference>
<dbReference type="STRING" id="1196031.A361_14660"/>
<feature type="domain" description="RNA polymerase sigma-70 region 2" evidence="1">
    <location>
        <begin position="8"/>
        <end position="73"/>
    </location>
</feature>
<dbReference type="Proteomes" id="UP000077856">
    <property type="component" value="Chromosome"/>
</dbReference>
<dbReference type="GO" id="GO:0003700">
    <property type="term" value="F:DNA-binding transcription factor activity"/>
    <property type="evidence" value="ECO:0007669"/>
    <property type="project" value="InterPro"/>
</dbReference>
<dbReference type="SUPFAM" id="SSF88659">
    <property type="entry name" value="Sigma3 and sigma4 domains of RNA polymerase sigma factors"/>
    <property type="match status" value="1"/>
</dbReference>
<name>A0A160MBU8_9BACI</name>
<dbReference type="InterPro" id="IPR036388">
    <property type="entry name" value="WH-like_DNA-bd_sf"/>
</dbReference>
<dbReference type="KEGG" id="bon:A361_14660"/>
<dbReference type="EMBL" id="CP015506">
    <property type="protein sequence ID" value="AND40340.1"/>
    <property type="molecule type" value="Genomic_DNA"/>
</dbReference>
<accession>A0A160MBU8</accession>
<sequence>MESFEQLAAQYETMIHKIMHSLNIYKNKEEFYQLGLITLWEAWKNHDPEKGTLLSYAYSMIKGKIMNELTNQNKQSQQYFYPKDEFWELIEDPSPFPAIDHTHEMLKRCRLLSANQLKWLQYTLCDQMSVKEIAEKEQVTPSAVKNWRHGAREKLRIIMENNRFFED</sequence>
<evidence type="ECO:0000313" key="2">
    <source>
        <dbReference type="EMBL" id="AND40340.1"/>
    </source>
</evidence>
<dbReference type="Pfam" id="PF04542">
    <property type="entry name" value="Sigma70_r2"/>
    <property type="match status" value="1"/>
</dbReference>
<dbReference type="InterPro" id="IPR007627">
    <property type="entry name" value="RNA_pol_sigma70_r2"/>
</dbReference>
<dbReference type="InterPro" id="IPR014284">
    <property type="entry name" value="RNA_pol_sigma-70_dom"/>
</dbReference>
<dbReference type="Gene3D" id="1.10.1740.10">
    <property type="match status" value="1"/>
</dbReference>
<dbReference type="InterPro" id="IPR013324">
    <property type="entry name" value="RNA_pol_sigma_r3/r4-like"/>
</dbReference>
<dbReference type="AlphaFoldDB" id="A0A160MBU8"/>
<proteinExistence type="predicted"/>